<dbReference type="PROSITE" id="PS01159">
    <property type="entry name" value="WW_DOMAIN_1"/>
    <property type="match status" value="1"/>
</dbReference>
<feature type="compositionally biased region" description="Acidic residues" evidence="10">
    <location>
        <begin position="48"/>
        <end position="68"/>
    </location>
</feature>
<comment type="pathway">
    <text evidence="2">Protein modification; protein ubiquitination.</text>
</comment>
<dbReference type="Proteomes" id="UP001530377">
    <property type="component" value="Unassembled WGS sequence"/>
</dbReference>
<keyword evidence="8 11" id="KW-1133">Transmembrane helix</keyword>
<keyword evidence="7" id="KW-0862">Zinc</keyword>
<sequence>MMALQEEQQAVDDDDVGIATAGARGDVDANDIAGLGIFDGADPQIAFLDDDDFDDDDDDDVMAMEDDNGGGPRRRLPPAPHHPNHDNPAAIALRRRQAMMRDNLVDHRGRPRRINPTARLLRELSPIFRYVPMSMMAAFLLLMRTLRTRGQFYLALSYLQTSKLSYVILGNAIIAFSVGLFGVITSLFLDGGLRTTERTSIGENIRWDVTETCLALTIFRSELDVLTAIEFLVLVVMKCLHWSVELRGGHLRMTEEVFIYPDEIVDEDDSVPNGRSRWWHWWDHKRMPRLRVTHVSYYSLIVVLLGLDVLAVAHCALSVATHGASVDILFGFESAILLVSCLRSMGLYHLHAIDGVMGVFHHIAEGEHHRVPVGGLAEADEGRGSTQTPSDDSGSGDPAIEGGERRRPQDPQGEGGHSDALAASASAATALVDLCPPHPSTTSTWTMNLAKKLVERLANPWRDRRAMLSFAIELQAQAAKFMFYLVFFAIVFTYYGMPINIFREVYVSFHQLRRRLMAFNTYRRLTHNMDKRFESIKDEDELDRLGHTCIICRDSMDLSAPVEANDLPSKRLAGSQQAQVPSEAVQLDHRPTSSLTPPSVVDTLPPGWTQHVHDATGRPYYFNRGLGKTTWVKPTSEKTAPTEVSTTQQMNDDGIMHGNNFPCLYRITSSTGAAVYDRQAIQKRLVPQGKLIVCTSTENWPNEVMLCMPDGYIRCRDVSFEVSLLTPS</sequence>
<evidence type="ECO:0000256" key="9">
    <source>
        <dbReference type="ARBA" id="ARBA00023136"/>
    </source>
</evidence>
<feature type="region of interest" description="Disordered" evidence="10">
    <location>
        <begin position="574"/>
        <end position="607"/>
    </location>
</feature>
<dbReference type="InterPro" id="IPR057992">
    <property type="entry name" value="TPR_SYVN1_N"/>
</dbReference>
<keyword evidence="3" id="KW-0808">Transferase</keyword>
<dbReference type="InterPro" id="IPR036020">
    <property type="entry name" value="WW_dom_sf"/>
</dbReference>
<name>A0ABD3R7P9_9STRA</name>
<dbReference type="InterPro" id="IPR001202">
    <property type="entry name" value="WW_dom"/>
</dbReference>
<dbReference type="GO" id="GO:0008270">
    <property type="term" value="F:zinc ion binding"/>
    <property type="evidence" value="ECO:0007669"/>
    <property type="project" value="UniProtKB-KW"/>
</dbReference>
<keyword evidence="5" id="KW-0479">Metal-binding</keyword>
<evidence type="ECO:0000313" key="13">
    <source>
        <dbReference type="EMBL" id="KAL3806006.1"/>
    </source>
</evidence>
<keyword evidence="6" id="KW-0863">Zinc-finger</keyword>
<dbReference type="GO" id="GO:0012505">
    <property type="term" value="C:endomembrane system"/>
    <property type="evidence" value="ECO:0007669"/>
    <property type="project" value="UniProtKB-SubCell"/>
</dbReference>
<evidence type="ECO:0000256" key="8">
    <source>
        <dbReference type="ARBA" id="ARBA00022989"/>
    </source>
</evidence>
<dbReference type="PANTHER" id="PTHR22763">
    <property type="entry name" value="RING ZINC FINGER PROTEIN"/>
    <property type="match status" value="1"/>
</dbReference>
<keyword evidence="4 11" id="KW-0812">Transmembrane</keyword>
<feature type="compositionally biased region" description="Polar residues" evidence="10">
    <location>
        <begin position="384"/>
        <end position="393"/>
    </location>
</feature>
<dbReference type="InterPro" id="IPR050731">
    <property type="entry name" value="HRD1_E3_ubiq-ligases"/>
</dbReference>
<evidence type="ECO:0000259" key="12">
    <source>
        <dbReference type="PROSITE" id="PS50020"/>
    </source>
</evidence>
<evidence type="ECO:0000256" key="7">
    <source>
        <dbReference type="ARBA" id="ARBA00022833"/>
    </source>
</evidence>
<keyword evidence="9 11" id="KW-0472">Membrane</keyword>
<comment type="caution">
    <text evidence="13">The sequence shown here is derived from an EMBL/GenBank/DDBJ whole genome shotgun (WGS) entry which is preliminary data.</text>
</comment>
<organism evidence="13 14">
    <name type="scientific">Cyclostephanos tholiformis</name>
    <dbReference type="NCBI Taxonomy" id="382380"/>
    <lineage>
        <taxon>Eukaryota</taxon>
        <taxon>Sar</taxon>
        <taxon>Stramenopiles</taxon>
        <taxon>Ochrophyta</taxon>
        <taxon>Bacillariophyta</taxon>
        <taxon>Coscinodiscophyceae</taxon>
        <taxon>Thalassiosirophycidae</taxon>
        <taxon>Stephanodiscales</taxon>
        <taxon>Stephanodiscaceae</taxon>
        <taxon>Cyclostephanos</taxon>
    </lineage>
</organism>
<gene>
    <name evidence="13" type="ORF">ACHAXA_003465</name>
</gene>
<dbReference type="Pfam" id="PF00397">
    <property type="entry name" value="WW"/>
    <property type="match status" value="1"/>
</dbReference>
<feature type="domain" description="WW" evidence="12">
    <location>
        <begin position="602"/>
        <end position="636"/>
    </location>
</feature>
<dbReference type="CDD" id="cd00201">
    <property type="entry name" value="WW"/>
    <property type="match status" value="1"/>
</dbReference>
<dbReference type="SMART" id="SM00456">
    <property type="entry name" value="WW"/>
    <property type="match status" value="1"/>
</dbReference>
<protein>
    <recommendedName>
        <fullName evidence="12">WW domain-containing protein</fullName>
    </recommendedName>
</protein>
<evidence type="ECO:0000256" key="6">
    <source>
        <dbReference type="ARBA" id="ARBA00022771"/>
    </source>
</evidence>
<dbReference type="SUPFAM" id="SSF51045">
    <property type="entry name" value="WW domain"/>
    <property type="match status" value="1"/>
</dbReference>
<dbReference type="Pfam" id="PF25563">
    <property type="entry name" value="TPR_SYVN1_N"/>
    <property type="match status" value="2"/>
</dbReference>
<dbReference type="Gene3D" id="2.20.70.10">
    <property type="match status" value="1"/>
</dbReference>
<dbReference type="GO" id="GO:0061630">
    <property type="term" value="F:ubiquitin protein ligase activity"/>
    <property type="evidence" value="ECO:0007669"/>
    <property type="project" value="UniProtKB-EC"/>
</dbReference>
<comment type="subcellular location">
    <subcellularLocation>
        <location evidence="1">Membrane</location>
    </subcellularLocation>
</comment>
<feature type="region of interest" description="Disordered" evidence="10">
    <location>
        <begin position="377"/>
        <end position="419"/>
    </location>
</feature>
<evidence type="ECO:0000256" key="5">
    <source>
        <dbReference type="ARBA" id="ARBA00022723"/>
    </source>
</evidence>
<dbReference type="PROSITE" id="PS50020">
    <property type="entry name" value="WW_DOMAIN_2"/>
    <property type="match status" value="1"/>
</dbReference>
<feature type="transmembrane region" description="Helical" evidence="11">
    <location>
        <begin position="166"/>
        <end position="189"/>
    </location>
</feature>
<feature type="transmembrane region" description="Helical" evidence="11">
    <location>
        <begin position="127"/>
        <end position="146"/>
    </location>
</feature>
<keyword evidence="14" id="KW-1185">Reference proteome</keyword>
<evidence type="ECO:0000256" key="2">
    <source>
        <dbReference type="ARBA" id="ARBA00004906"/>
    </source>
</evidence>
<proteinExistence type="predicted"/>
<feature type="transmembrane region" description="Helical" evidence="11">
    <location>
        <begin position="481"/>
        <end position="497"/>
    </location>
</feature>
<feature type="transmembrane region" description="Helical" evidence="11">
    <location>
        <begin position="319"/>
        <end position="342"/>
    </location>
</feature>
<evidence type="ECO:0000256" key="11">
    <source>
        <dbReference type="SAM" id="Phobius"/>
    </source>
</evidence>
<accession>A0ABD3R7P9</accession>
<evidence type="ECO:0000256" key="1">
    <source>
        <dbReference type="ARBA" id="ARBA00004370"/>
    </source>
</evidence>
<feature type="region of interest" description="Disordered" evidence="10">
    <location>
        <begin position="48"/>
        <end position="85"/>
    </location>
</feature>
<evidence type="ECO:0000313" key="14">
    <source>
        <dbReference type="Proteomes" id="UP001530377"/>
    </source>
</evidence>
<dbReference type="PANTHER" id="PTHR22763:SF184">
    <property type="entry name" value="E3 UBIQUITIN-PROTEIN LIGASE SYNOVIOLIN"/>
    <property type="match status" value="1"/>
</dbReference>
<feature type="region of interest" description="Disordered" evidence="10">
    <location>
        <begin position="1"/>
        <end position="25"/>
    </location>
</feature>
<evidence type="ECO:0000256" key="4">
    <source>
        <dbReference type="ARBA" id="ARBA00022692"/>
    </source>
</evidence>
<reference evidence="13 14" key="1">
    <citation type="submission" date="2024-10" db="EMBL/GenBank/DDBJ databases">
        <title>Updated reference genomes for cyclostephanoid diatoms.</title>
        <authorList>
            <person name="Roberts W.R."/>
            <person name="Alverson A.J."/>
        </authorList>
    </citation>
    <scope>NUCLEOTIDE SEQUENCE [LARGE SCALE GENOMIC DNA]</scope>
    <source>
        <strain evidence="13 14">AJA228-03</strain>
    </source>
</reference>
<feature type="transmembrane region" description="Helical" evidence="11">
    <location>
        <begin position="295"/>
        <end position="313"/>
    </location>
</feature>
<evidence type="ECO:0000256" key="10">
    <source>
        <dbReference type="SAM" id="MobiDB-lite"/>
    </source>
</evidence>
<evidence type="ECO:0000256" key="3">
    <source>
        <dbReference type="ARBA" id="ARBA00022679"/>
    </source>
</evidence>
<dbReference type="EMBL" id="JALLPB020000913">
    <property type="protein sequence ID" value="KAL3806006.1"/>
    <property type="molecule type" value="Genomic_DNA"/>
</dbReference>
<dbReference type="AlphaFoldDB" id="A0ABD3R7P9"/>